<reference evidence="1 2" key="1">
    <citation type="journal article" date="2019" name="Sci. Data">
        <title>Hybrid genome assembly and annotation of Danionella translucida.</title>
        <authorList>
            <person name="Kadobianskyi M."/>
            <person name="Schulze L."/>
            <person name="Schuelke M."/>
            <person name="Judkewitz B."/>
        </authorList>
    </citation>
    <scope>NUCLEOTIDE SEQUENCE [LARGE SCALE GENOMIC DNA]</scope>
    <source>
        <strain evidence="1 2">Bolton</strain>
    </source>
</reference>
<proteinExistence type="predicted"/>
<comment type="caution">
    <text evidence="1">The sequence shown here is derived from an EMBL/GenBank/DDBJ whole genome shotgun (WGS) entry which is preliminary data.</text>
</comment>
<gene>
    <name evidence="1" type="ORF">DNTS_010275</name>
</gene>
<dbReference type="AlphaFoldDB" id="A0A553MRA2"/>
<accession>A0A553MRA2</accession>
<organism evidence="1 2">
    <name type="scientific">Danionella cerebrum</name>
    <dbReference type="NCBI Taxonomy" id="2873325"/>
    <lineage>
        <taxon>Eukaryota</taxon>
        <taxon>Metazoa</taxon>
        <taxon>Chordata</taxon>
        <taxon>Craniata</taxon>
        <taxon>Vertebrata</taxon>
        <taxon>Euteleostomi</taxon>
        <taxon>Actinopterygii</taxon>
        <taxon>Neopterygii</taxon>
        <taxon>Teleostei</taxon>
        <taxon>Ostariophysi</taxon>
        <taxon>Cypriniformes</taxon>
        <taxon>Danionidae</taxon>
        <taxon>Danioninae</taxon>
        <taxon>Danionella</taxon>
    </lineage>
</organism>
<keyword evidence="2" id="KW-1185">Reference proteome</keyword>
<evidence type="ECO:0000313" key="2">
    <source>
        <dbReference type="Proteomes" id="UP000316079"/>
    </source>
</evidence>
<protein>
    <submittedName>
        <fullName evidence="1">Uncharacterized protein</fullName>
    </submittedName>
</protein>
<name>A0A553MRA2_9TELE</name>
<sequence>MHFVFSVQLKVSDQKETLLLQLFLWKHCIGAIAVAVKSCEVSTLSWILFRKVSPTPNVGTANR</sequence>
<dbReference type="OrthoDB" id="5317514at2759"/>
<dbReference type="EMBL" id="SRMA01027312">
    <property type="protein sequence ID" value="TRY55702.1"/>
    <property type="molecule type" value="Genomic_DNA"/>
</dbReference>
<dbReference type="Proteomes" id="UP000316079">
    <property type="component" value="Unassembled WGS sequence"/>
</dbReference>
<evidence type="ECO:0000313" key="1">
    <source>
        <dbReference type="EMBL" id="TRY55702.1"/>
    </source>
</evidence>